<reference evidence="2" key="2">
    <citation type="submission" date="2020-09" db="EMBL/GenBank/DDBJ databases">
        <authorList>
            <person name="Sun Q."/>
            <person name="Kim S."/>
        </authorList>
    </citation>
    <scope>NUCLEOTIDE SEQUENCE</scope>
    <source>
        <strain evidence="2">KCTC 22169</strain>
    </source>
</reference>
<dbReference type="EMBL" id="BMXR01000008">
    <property type="protein sequence ID" value="GGX62588.1"/>
    <property type="molecule type" value="Genomic_DNA"/>
</dbReference>
<proteinExistence type="predicted"/>
<dbReference type="AlphaFoldDB" id="A0A918NF46"/>
<comment type="caution">
    <text evidence="2">The sequence shown here is derived from an EMBL/GenBank/DDBJ whole genome shotgun (WGS) entry which is preliminary data.</text>
</comment>
<sequence length="139" mass="15741">MTGGAVEHQQVTNCQVTAKDQSAYEITQEGTDIVGHELETTKVEWQTQHQVAQERLSNTNGVIARIHYLDTGRSFPKGLAAADTAIPDSEIDQRNKETNQKPPLTKLDKEVLEKQPYQEANQRQQQRIENEREYPAPKS</sequence>
<keyword evidence="3" id="KW-1185">Reference proteome</keyword>
<feature type="region of interest" description="Disordered" evidence="1">
    <location>
        <begin position="84"/>
        <end position="139"/>
    </location>
</feature>
<gene>
    <name evidence="2" type="ORF">GCM10007392_33110</name>
</gene>
<accession>A0A918NF46</accession>
<organism evidence="2 3">
    <name type="scientific">Saccharospirillum salsuginis</name>
    <dbReference type="NCBI Taxonomy" id="418750"/>
    <lineage>
        <taxon>Bacteria</taxon>
        <taxon>Pseudomonadati</taxon>
        <taxon>Pseudomonadota</taxon>
        <taxon>Gammaproteobacteria</taxon>
        <taxon>Oceanospirillales</taxon>
        <taxon>Saccharospirillaceae</taxon>
        <taxon>Saccharospirillum</taxon>
    </lineage>
</organism>
<protein>
    <submittedName>
        <fullName evidence="2">Uncharacterized protein</fullName>
    </submittedName>
</protein>
<dbReference type="Proteomes" id="UP000626148">
    <property type="component" value="Unassembled WGS sequence"/>
</dbReference>
<evidence type="ECO:0000256" key="1">
    <source>
        <dbReference type="SAM" id="MobiDB-lite"/>
    </source>
</evidence>
<evidence type="ECO:0000313" key="2">
    <source>
        <dbReference type="EMBL" id="GGX62588.1"/>
    </source>
</evidence>
<evidence type="ECO:0000313" key="3">
    <source>
        <dbReference type="Proteomes" id="UP000626148"/>
    </source>
</evidence>
<reference evidence="2" key="1">
    <citation type="journal article" date="2014" name="Int. J. Syst. Evol. Microbiol.">
        <title>Complete genome sequence of Corynebacterium casei LMG S-19264T (=DSM 44701T), isolated from a smear-ripened cheese.</title>
        <authorList>
            <consortium name="US DOE Joint Genome Institute (JGI-PGF)"/>
            <person name="Walter F."/>
            <person name="Albersmeier A."/>
            <person name="Kalinowski J."/>
            <person name="Ruckert C."/>
        </authorList>
    </citation>
    <scope>NUCLEOTIDE SEQUENCE</scope>
    <source>
        <strain evidence="2">KCTC 22169</strain>
    </source>
</reference>
<name>A0A918NF46_9GAMM</name>
<feature type="compositionally biased region" description="Basic and acidic residues" evidence="1">
    <location>
        <begin position="126"/>
        <end position="139"/>
    </location>
</feature>